<feature type="compositionally biased region" description="Pro residues" evidence="1">
    <location>
        <begin position="403"/>
        <end position="424"/>
    </location>
</feature>
<comment type="caution">
    <text evidence="2">The sequence shown here is derived from an EMBL/GenBank/DDBJ whole genome shotgun (WGS) entry which is preliminary data.</text>
</comment>
<reference evidence="2" key="1">
    <citation type="submission" date="2021-03" db="EMBL/GenBank/DDBJ databases">
        <authorList>
            <person name="Tran Van P."/>
        </authorList>
    </citation>
    <scope>NUCLEOTIDE SEQUENCE</scope>
</reference>
<evidence type="ECO:0000313" key="3">
    <source>
        <dbReference type="Proteomes" id="UP001153148"/>
    </source>
</evidence>
<accession>A0ABN7NVB0</accession>
<organism evidence="2 3">
    <name type="scientific">Timema podura</name>
    <name type="common">Walking stick</name>
    <dbReference type="NCBI Taxonomy" id="61482"/>
    <lineage>
        <taxon>Eukaryota</taxon>
        <taxon>Metazoa</taxon>
        <taxon>Ecdysozoa</taxon>
        <taxon>Arthropoda</taxon>
        <taxon>Hexapoda</taxon>
        <taxon>Insecta</taxon>
        <taxon>Pterygota</taxon>
        <taxon>Neoptera</taxon>
        <taxon>Polyneoptera</taxon>
        <taxon>Phasmatodea</taxon>
        <taxon>Timematodea</taxon>
        <taxon>Timematoidea</taxon>
        <taxon>Timematidae</taxon>
        <taxon>Timema</taxon>
    </lineage>
</organism>
<proteinExistence type="predicted"/>
<keyword evidence="3" id="KW-1185">Reference proteome</keyword>
<dbReference type="EMBL" id="CAJPIN010004755">
    <property type="protein sequence ID" value="CAG2057026.1"/>
    <property type="molecule type" value="Genomic_DNA"/>
</dbReference>
<feature type="region of interest" description="Disordered" evidence="1">
    <location>
        <begin position="219"/>
        <end position="279"/>
    </location>
</feature>
<protein>
    <submittedName>
        <fullName evidence="2">Uncharacterized protein</fullName>
    </submittedName>
</protein>
<name>A0ABN7NVB0_TIMPD</name>
<evidence type="ECO:0000313" key="2">
    <source>
        <dbReference type="EMBL" id="CAG2057026.1"/>
    </source>
</evidence>
<feature type="compositionally biased region" description="Basic residues" evidence="1">
    <location>
        <begin position="245"/>
        <end position="260"/>
    </location>
</feature>
<gene>
    <name evidence="2" type="ORF">TPAB3V08_LOCUS4008</name>
</gene>
<feature type="region of interest" description="Disordered" evidence="1">
    <location>
        <begin position="403"/>
        <end position="439"/>
    </location>
</feature>
<evidence type="ECO:0000256" key="1">
    <source>
        <dbReference type="SAM" id="MobiDB-lite"/>
    </source>
</evidence>
<sequence>MENAKNPICCLYSTKGSFSVEVLETFWAWFKKGNIRCRDLVKVDMLELKELDEFEMEMEMDSLKCRNFDSNGLSTAPESGFVKEEKESDFDSNEFSIAPVLSKGLFMTEVLPYKDYFNATVKKEPCSVSSNSTQMCDKQTVICSPDGHLLEYSDVLSETIDDNLEKTNQEENITKFLDIENKPKSKNISRLRLENSEVLLKDKFQLQLSPPLKDIDVEIKGNSSSTMGENKYPTRTKNSLLRATSRSKSRSVSPRRRPVSPRRGFISPRRRPVSPRRPFYPKRRIKSRNVILRHVGQILDADGKKDTKADPLRVEPDPLRVKADLCLDIGGGKHQVGVGLHHDIEVDQTLKEAGHHFIVKELREGSHCLQGQSRSYQNYYQSEKDAYFDEKHCIISTIKSPPLPSCPPPPLPPPPPPQPSPPPLQLGHTAKNADSSSVSNIESKKLILLL</sequence>
<feature type="compositionally biased region" description="Basic residues" evidence="1">
    <location>
        <begin position="268"/>
        <end position="279"/>
    </location>
</feature>
<dbReference type="Proteomes" id="UP001153148">
    <property type="component" value="Unassembled WGS sequence"/>
</dbReference>
<feature type="compositionally biased region" description="Polar residues" evidence="1">
    <location>
        <begin position="221"/>
        <end position="244"/>
    </location>
</feature>